<dbReference type="RefSeq" id="WP_173413497.1">
    <property type="nucleotide sequence ID" value="NZ_CP054139.1"/>
</dbReference>
<comment type="subcellular location">
    <subcellularLocation>
        <location evidence="1">Cell outer membrane</location>
        <topology evidence="1">Multi-pass membrane protein</topology>
    </subcellularLocation>
</comment>
<evidence type="ECO:0000256" key="5">
    <source>
        <dbReference type="ARBA" id="ARBA00023136"/>
    </source>
</evidence>
<evidence type="ECO:0000256" key="2">
    <source>
        <dbReference type="ARBA" id="ARBA00022448"/>
    </source>
</evidence>
<keyword evidence="5" id="KW-0472">Membrane</keyword>
<keyword evidence="4" id="KW-0812">Transmembrane</keyword>
<evidence type="ECO:0000256" key="1">
    <source>
        <dbReference type="ARBA" id="ARBA00004571"/>
    </source>
</evidence>
<evidence type="ECO:0000256" key="4">
    <source>
        <dbReference type="ARBA" id="ARBA00022692"/>
    </source>
</evidence>
<keyword evidence="2" id="KW-0813">Transport</keyword>
<dbReference type="GO" id="GO:0015344">
    <property type="term" value="F:siderophore uptake transmembrane transporter activity"/>
    <property type="evidence" value="ECO:0007669"/>
    <property type="project" value="TreeGrafter"/>
</dbReference>
<feature type="signal peptide" evidence="7">
    <location>
        <begin position="1"/>
        <end position="20"/>
    </location>
</feature>
<dbReference type="Gene3D" id="2.40.170.20">
    <property type="entry name" value="TonB-dependent receptor, beta-barrel domain"/>
    <property type="match status" value="1"/>
</dbReference>
<dbReference type="Pfam" id="PF25183">
    <property type="entry name" value="OMP_b-brl_4"/>
    <property type="match status" value="1"/>
</dbReference>
<keyword evidence="3" id="KW-1134">Transmembrane beta strand</keyword>
<keyword evidence="10" id="KW-1185">Reference proteome</keyword>
<dbReference type="PANTHER" id="PTHR30069:SF46">
    <property type="entry name" value="OAR PROTEIN"/>
    <property type="match status" value="1"/>
</dbReference>
<accession>A0A7D4U968</accession>
<organism evidence="9 10">
    <name type="scientific">Mucilaginibacter mali</name>
    <dbReference type="NCBI Taxonomy" id="2740462"/>
    <lineage>
        <taxon>Bacteria</taxon>
        <taxon>Pseudomonadati</taxon>
        <taxon>Bacteroidota</taxon>
        <taxon>Sphingobacteriia</taxon>
        <taxon>Sphingobacteriales</taxon>
        <taxon>Sphingobacteriaceae</taxon>
        <taxon>Mucilaginibacter</taxon>
    </lineage>
</organism>
<dbReference type="SUPFAM" id="SSF56935">
    <property type="entry name" value="Porins"/>
    <property type="match status" value="1"/>
</dbReference>
<evidence type="ECO:0000259" key="8">
    <source>
        <dbReference type="Pfam" id="PF25183"/>
    </source>
</evidence>
<proteinExistence type="predicted"/>
<reference evidence="9 10" key="1">
    <citation type="submission" date="2020-05" db="EMBL/GenBank/DDBJ databases">
        <title>Mucilaginibacter mali sp. nov.</title>
        <authorList>
            <person name="Kim H.S."/>
            <person name="Lee K.C."/>
            <person name="Suh M.K."/>
            <person name="Kim J.-S."/>
            <person name="Han K.-I."/>
            <person name="Eom M.K."/>
            <person name="Shin Y.K."/>
            <person name="Lee J.-S."/>
        </authorList>
    </citation>
    <scope>NUCLEOTIDE SEQUENCE [LARGE SCALE GENOMIC DNA]</scope>
    <source>
        <strain evidence="9 10">G2-14</strain>
    </source>
</reference>
<dbReference type="InterPro" id="IPR039426">
    <property type="entry name" value="TonB-dep_rcpt-like"/>
</dbReference>
<feature type="domain" description="TonB-dependent transporter Oar-like beta-barrel" evidence="8">
    <location>
        <begin position="232"/>
        <end position="1047"/>
    </location>
</feature>
<evidence type="ECO:0000256" key="7">
    <source>
        <dbReference type="SAM" id="SignalP"/>
    </source>
</evidence>
<dbReference type="Gene3D" id="2.60.40.1120">
    <property type="entry name" value="Carboxypeptidase-like, regulatory domain"/>
    <property type="match status" value="1"/>
</dbReference>
<dbReference type="EMBL" id="CP054139">
    <property type="protein sequence ID" value="QKJ28798.1"/>
    <property type="molecule type" value="Genomic_DNA"/>
</dbReference>
<evidence type="ECO:0000256" key="6">
    <source>
        <dbReference type="ARBA" id="ARBA00023237"/>
    </source>
</evidence>
<dbReference type="InterPro" id="IPR057601">
    <property type="entry name" value="Oar-like_b-barrel"/>
</dbReference>
<dbReference type="InterPro" id="IPR008969">
    <property type="entry name" value="CarboxyPept-like_regulatory"/>
</dbReference>
<gene>
    <name evidence="9" type="ORF">HQ865_03155</name>
</gene>
<dbReference type="GO" id="GO:0044718">
    <property type="term" value="P:siderophore transmembrane transport"/>
    <property type="evidence" value="ECO:0007669"/>
    <property type="project" value="TreeGrafter"/>
</dbReference>
<protein>
    <submittedName>
        <fullName evidence="9">TonB-dependent receptor</fullName>
    </submittedName>
</protein>
<keyword evidence="9" id="KW-0675">Receptor</keyword>
<evidence type="ECO:0000313" key="10">
    <source>
        <dbReference type="Proteomes" id="UP000505355"/>
    </source>
</evidence>
<evidence type="ECO:0000313" key="9">
    <source>
        <dbReference type="EMBL" id="QKJ28798.1"/>
    </source>
</evidence>
<evidence type="ECO:0000256" key="3">
    <source>
        <dbReference type="ARBA" id="ARBA00022452"/>
    </source>
</evidence>
<dbReference type="SUPFAM" id="SSF49464">
    <property type="entry name" value="Carboxypeptidase regulatory domain-like"/>
    <property type="match status" value="1"/>
</dbReference>
<dbReference type="Proteomes" id="UP000505355">
    <property type="component" value="Chromosome"/>
</dbReference>
<dbReference type="AlphaFoldDB" id="A0A7D4U968"/>
<name>A0A7D4U968_9SPHI</name>
<keyword evidence="6" id="KW-0998">Cell outer membrane</keyword>
<keyword evidence="7" id="KW-0732">Signal</keyword>
<feature type="chain" id="PRO_5028992717" evidence="7">
    <location>
        <begin position="21"/>
        <end position="1109"/>
    </location>
</feature>
<sequence>MRKHLLFLIIALFTTVATFAQVTTSSLSGTIKDAKGTTLPGATVKATHVPSGTVYSTSTNANGLYTIPGMRIGGPYKVEISFIGYKPNAYEGIILQLGQTFILNTVLAETGIDLKEVKVTSTKVINNGKLGASTNINRAQIAALPTINRSIVDFTRLTPQSTGTSFAGRDNRLNNTTVDGANLNNTFGTSQDPLPGGGAQPISIEAYDEISVNIAPFDVRQAGFTGAGIYATTKSGTNTFHGSAYTYYKDQSFNGNYIGDNYIGNNVAKSKTNTYGFTIGGPIIKNKLFFFGNYEQEKSTTPGIAYSPTGGSGTGQVTPATVTELTNVQKYLAGKGYETGGFDNFPAFQPKNKKFLAKLDWNINDKNKLTVKYSYLNATSDQPVNSTSIANGGSFTSFNATTGVAASSRTNLPNGRYSAQSIAFQNSNYGFKNLVTTGTAELNTRFNSSMSNQLLVAFKRYDNPRTFNGSVFPTIDIFNGANSNYITAGMDPFTNNNEVIDNSTSLTDNFTYYAGKHTLTAGINYEFQKVGNAFMPGSNSHYIYNSLDDFLTDKAPIYYSYTYSLLPGVSKVFSANLKIGQISAYVQDEYNVNPNFKLTYGIRVDKPQYLEDPVENPQVTALLLPDQNGNLKSYNGGKFPKTRFIFSPRIGFRLSMLDDNSLVLRGGIGIFTGRIPYVSLTNAPSNSGMYQFGGIATAAQLATIKFNADPAAYASLFPQTAGTAIQPNTALLDPNYKFPQVFRTDFAAEKNLGNGWSANFEALYTKDINATKVRNANLKAPTGTINEGDLTRVRYVGTGTNNAVQAIDRAIYPSLSSVIILENTNKGYSAAFTGQLNKSFNNGLSASLAYTYTVSKEVTPNVGSTATSVWQSNFNVGTSNDVELRNSSYYVPHRIVANASYKFNYLNHAATTIGLFLQGQAGSTTPSTTPLSYTYGTDINGDGNASDLMYIPKRASELNITQYTATVNGVTYTYTVQQQQAALEQFINNSPYLRKHRGEFADRNAAFLPWYTRVDLNILQDFYINTGNNHKHTLQFSAVVQNLPNLLNKYWGIQKIVTTTTPLTTAIDATTGLPTYNVRQLNGKLVNTPFQDATTATTWSILIGAKYIF</sequence>
<dbReference type="KEGG" id="mmab:HQ865_03155"/>
<dbReference type="PANTHER" id="PTHR30069">
    <property type="entry name" value="TONB-DEPENDENT OUTER MEMBRANE RECEPTOR"/>
    <property type="match status" value="1"/>
</dbReference>
<dbReference type="GO" id="GO:0009279">
    <property type="term" value="C:cell outer membrane"/>
    <property type="evidence" value="ECO:0007669"/>
    <property type="project" value="UniProtKB-SubCell"/>
</dbReference>
<dbReference type="Pfam" id="PF13620">
    <property type="entry name" value="CarboxypepD_reg"/>
    <property type="match status" value="1"/>
</dbReference>
<dbReference type="InterPro" id="IPR036942">
    <property type="entry name" value="Beta-barrel_TonB_sf"/>
</dbReference>